<feature type="non-terminal residue" evidence="1">
    <location>
        <position position="1"/>
    </location>
</feature>
<name>A0ABN7VL32_GIGMA</name>
<dbReference type="Proteomes" id="UP000789901">
    <property type="component" value="Unassembled WGS sequence"/>
</dbReference>
<sequence>ETDKSPDKTSAKGEVSQRKKEISIINKKKPQRIFECLNLWDEMVRKYNGTNQTLIGGKINLKINKT</sequence>
<dbReference type="EMBL" id="CAJVQB010016268">
    <property type="protein sequence ID" value="CAG8779110.1"/>
    <property type="molecule type" value="Genomic_DNA"/>
</dbReference>
<protein>
    <submittedName>
        <fullName evidence="1">21986_t:CDS:1</fullName>
    </submittedName>
</protein>
<keyword evidence="2" id="KW-1185">Reference proteome</keyword>
<organism evidence="1 2">
    <name type="scientific">Gigaspora margarita</name>
    <dbReference type="NCBI Taxonomy" id="4874"/>
    <lineage>
        <taxon>Eukaryota</taxon>
        <taxon>Fungi</taxon>
        <taxon>Fungi incertae sedis</taxon>
        <taxon>Mucoromycota</taxon>
        <taxon>Glomeromycotina</taxon>
        <taxon>Glomeromycetes</taxon>
        <taxon>Diversisporales</taxon>
        <taxon>Gigasporaceae</taxon>
        <taxon>Gigaspora</taxon>
    </lineage>
</organism>
<evidence type="ECO:0000313" key="2">
    <source>
        <dbReference type="Proteomes" id="UP000789901"/>
    </source>
</evidence>
<evidence type="ECO:0000313" key="1">
    <source>
        <dbReference type="EMBL" id="CAG8779110.1"/>
    </source>
</evidence>
<reference evidence="1 2" key="1">
    <citation type="submission" date="2021-06" db="EMBL/GenBank/DDBJ databases">
        <authorList>
            <person name="Kallberg Y."/>
            <person name="Tangrot J."/>
            <person name="Rosling A."/>
        </authorList>
    </citation>
    <scope>NUCLEOTIDE SEQUENCE [LARGE SCALE GENOMIC DNA]</scope>
    <source>
        <strain evidence="1 2">120-4 pot B 10/14</strain>
    </source>
</reference>
<gene>
    <name evidence="1" type="ORF">GMARGA_LOCUS19474</name>
</gene>
<proteinExistence type="predicted"/>
<comment type="caution">
    <text evidence="1">The sequence shown here is derived from an EMBL/GenBank/DDBJ whole genome shotgun (WGS) entry which is preliminary data.</text>
</comment>
<accession>A0ABN7VL32</accession>